<evidence type="ECO:0000313" key="1">
    <source>
        <dbReference type="EMBL" id="UQS87446.1"/>
    </source>
</evidence>
<dbReference type="Proteomes" id="UP000831181">
    <property type="component" value="Chromosome"/>
</dbReference>
<evidence type="ECO:0000313" key="2">
    <source>
        <dbReference type="Proteomes" id="UP000831181"/>
    </source>
</evidence>
<keyword evidence="2" id="KW-1185">Reference proteome</keyword>
<dbReference type="RefSeq" id="WP_260117253.1">
    <property type="nucleotide sequence ID" value="NZ_CP093361.1"/>
</dbReference>
<protein>
    <submittedName>
        <fullName evidence="1">Uncharacterized protein</fullName>
    </submittedName>
</protein>
<accession>A0A976RTA9</accession>
<name>A0A976RTA9_9LACO</name>
<proteinExistence type="predicted"/>
<dbReference type="AlphaFoldDB" id="A0A976RTA9"/>
<gene>
    <name evidence="1" type="ORF">MOO44_04640</name>
</gene>
<dbReference type="EMBL" id="CP093361">
    <property type="protein sequence ID" value="UQS87446.1"/>
    <property type="molecule type" value="Genomic_DNA"/>
</dbReference>
<sequence length="128" mass="14511">MSEKKYAAKEVEHRLNDVKKSAKEDTITPTDGWNTLLNLAETIDHSESKAEDYRKTLVELLSKKDSRGFLLYGTGKEVKQAVNDSKDYKDIDVDGLNDVDAYELDEKKNEYKPLAKDSVEGVVDKVLK</sequence>
<reference evidence="1" key="1">
    <citation type="journal article" date="2022" name="Int. J. Syst. Evol. Microbiol.">
        <title>Apilactobacillus apisilvae sp. nov., Nicolia spurrieriana gen. nov. sp. nov., Bombilactobacillus folatiphilus sp. nov. and Bombilactobacillus thymidiniphilus sp. nov., four new lactic acid bacterial isolates from stingless bees Tetragonula carbonaria and Austroplebeia australis.</title>
        <authorList>
            <person name="Oliphant S.A."/>
            <person name="Watson-Haigh N.S."/>
            <person name="Sumby K.M."/>
            <person name="Gardner J."/>
            <person name="Groom S."/>
            <person name="Jiranek V."/>
        </authorList>
    </citation>
    <scope>NUCLEOTIDE SEQUENCE</scope>
    <source>
        <strain evidence="1">SGEP1_A5</strain>
    </source>
</reference>
<organism evidence="1 2">
    <name type="scientific">Nicoliella spurrieriana</name>
    <dbReference type="NCBI Taxonomy" id="2925830"/>
    <lineage>
        <taxon>Bacteria</taxon>
        <taxon>Bacillati</taxon>
        <taxon>Bacillota</taxon>
        <taxon>Bacilli</taxon>
        <taxon>Lactobacillales</taxon>
        <taxon>Lactobacillaceae</taxon>
        <taxon>Nicoliella</taxon>
    </lineage>
</organism>
<dbReference type="KEGG" id="lbe:MOO44_04640"/>